<evidence type="ECO:0000313" key="4">
    <source>
        <dbReference type="Proteomes" id="UP000479190"/>
    </source>
</evidence>
<dbReference type="Pfam" id="PF12796">
    <property type="entry name" value="Ank_2"/>
    <property type="match status" value="1"/>
</dbReference>
<feature type="repeat" description="ANK" evidence="1">
    <location>
        <begin position="445"/>
        <end position="477"/>
    </location>
</feature>
<dbReference type="Proteomes" id="UP000479190">
    <property type="component" value="Unassembled WGS sequence"/>
</dbReference>
<dbReference type="SUPFAM" id="SSF56672">
    <property type="entry name" value="DNA/RNA polymerases"/>
    <property type="match status" value="1"/>
</dbReference>
<dbReference type="OrthoDB" id="539213at2759"/>
<dbReference type="InterPro" id="IPR000477">
    <property type="entry name" value="RT_dom"/>
</dbReference>
<proteinExistence type="predicted"/>
<dbReference type="PROSITE" id="PS50878">
    <property type="entry name" value="RT_POL"/>
    <property type="match status" value="1"/>
</dbReference>
<dbReference type="InterPro" id="IPR043128">
    <property type="entry name" value="Rev_trsase/Diguanyl_cyclase"/>
</dbReference>
<dbReference type="InterPro" id="IPR051320">
    <property type="entry name" value="Viral_Replic_Matur_Polypro"/>
</dbReference>
<dbReference type="InterPro" id="IPR036770">
    <property type="entry name" value="Ankyrin_rpt-contain_sf"/>
</dbReference>
<feature type="domain" description="Reverse transcriptase" evidence="2">
    <location>
        <begin position="1"/>
        <end position="68"/>
    </location>
</feature>
<dbReference type="AlphaFoldDB" id="A0A6H5ILB3"/>
<dbReference type="EMBL" id="CADCXV010000814">
    <property type="protein sequence ID" value="CAB0036283.1"/>
    <property type="molecule type" value="Genomic_DNA"/>
</dbReference>
<dbReference type="SUPFAM" id="SSF48403">
    <property type="entry name" value="Ankyrin repeat"/>
    <property type="match status" value="1"/>
</dbReference>
<dbReference type="PANTHER" id="PTHR33064">
    <property type="entry name" value="POL PROTEIN"/>
    <property type="match status" value="1"/>
</dbReference>
<evidence type="ECO:0000256" key="1">
    <source>
        <dbReference type="PROSITE-ProRule" id="PRU00023"/>
    </source>
</evidence>
<dbReference type="InterPro" id="IPR043502">
    <property type="entry name" value="DNA/RNA_pol_sf"/>
</dbReference>
<organism evidence="3 4">
    <name type="scientific">Trichogramma brassicae</name>
    <dbReference type="NCBI Taxonomy" id="86971"/>
    <lineage>
        <taxon>Eukaryota</taxon>
        <taxon>Metazoa</taxon>
        <taxon>Ecdysozoa</taxon>
        <taxon>Arthropoda</taxon>
        <taxon>Hexapoda</taxon>
        <taxon>Insecta</taxon>
        <taxon>Pterygota</taxon>
        <taxon>Neoptera</taxon>
        <taxon>Endopterygota</taxon>
        <taxon>Hymenoptera</taxon>
        <taxon>Apocrita</taxon>
        <taxon>Proctotrupomorpha</taxon>
        <taxon>Chalcidoidea</taxon>
        <taxon>Trichogrammatidae</taxon>
        <taxon>Trichogramma</taxon>
    </lineage>
</organism>
<dbReference type="PROSITE" id="PS50088">
    <property type="entry name" value="ANK_REPEAT"/>
    <property type="match status" value="3"/>
</dbReference>
<dbReference type="SMART" id="SM00248">
    <property type="entry name" value="ANK"/>
    <property type="match status" value="5"/>
</dbReference>
<dbReference type="GO" id="GO:0071897">
    <property type="term" value="P:DNA biosynthetic process"/>
    <property type="evidence" value="ECO:0007669"/>
    <property type="project" value="UniProtKB-ARBA"/>
</dbReference>
<evidence type="ECO:0000259" key="2">
    <source>
        <dbReference type="PROSITE" id="PS50878"/>
    </source>
</evidence>
<dbReference type="FunFam" id="3.30.70.270:FF:000026">
    <property type="entry name" value="Transposon Ty3-G Gag-Pol polyprotein"/>
    <property type="match status" value="1"/>
</dbReference>
<dbReference type="PROSITE" id="PS50297">
    <property type="entry name" value="ANK_REP_REGION"/>
    <property type="match status" value="3"/>
</dbReference>
<accession>A0A6H5ILB3</accession>
<dbReference type="InterPro" id="IPR041577">
    <property type="entry name" value="RT_RNaseH_2"/>
</dbReference>
<keyword evidence="1" id="KW-0040">ANK repeat</keyword>
<reference evidence="3 4" key="1">
    <citation type="submission" date="2020-02" db="EMBL/GenBank/DDBJ databases">
        <authorList>
            <person name="Ferguson B K."/>
        </authorList>
    </citation>
    <scope>NUCLEOTIDE SEQUENCE [LARGE SCALE GENOMIC DNA]</scope>
</reference>
<dbReference type="PANTHER" id="PTHR33064:SF37">
    <property type="entry name" value="RIBONUCLEASE H"/>
    <property type="match status" value="1"/>
</dbReference>
<feature type="repeat" description="ANK" evidence="1">
    <location>
        <begin position="559"/>
        <end position="591"/>
    </location>
</feature>
<dbReference type="Pfam" id="PF00078">
    <property type="entry name" value="RVT_1"/>
    <property type="match status" value="1"/>
</dbReference>
<evidence type="ECO:0000313" key="3">
    <source>
        <dbReference type="EMBL" id="CAB0036283.1"/>
    </source>
</evidence>
<keyword evidence="4" id="KW-1185">Reference proteome</keyword>
<gene>
    <name evidence="3" type="ORF">TBRA_LOCUS8158</name>
</gene>
<name>A0A6H5ILB3_9HYME</name>
<dbReference type="Gene3D" id="3.30.70.270">
    <property type="match status" value="2"/>
</dbReference>
<sequence length="882" mass="100774">MHRILQPLRKQVVFIFFLDDIFIAGKSWTELRPKLVAVLTALREAGLTMNIRKCQFLKSSVTYLGLEVSANGIKPGQGKVEAIKRFPVPKNVHEIRRFLGLTGFFRRFVPRYAEIAAPLSGLLKSDREFIWSREVSDAFTALRDKLVERPILQPFNSKKRTELHTDASSRGLAAMLLQEGSDSKMHLKMLLLVMIRALKPFVLTAGPTMELNLETCSTDNIETSHIEKLTLSTLFEIAGPRTRDDIIHTSAASLGQRATLSRRPVFVLCVCCKEPRTRISRRHGFEREDRRARKKLAARKRPVLQQQQCIVLYIYSDWQLLLYSKVGCSRRLELSKQCRRLHTRSKQFDGAIEKAFVIFVYQTVEDKSYFLKHALHERAQEMVELLVDSELDIHEARFEDGKSAVHYLAEVLYWINDTSCDPKGKALKLMEYFLENPEGNYPDQHGYTYLHGACMSGDVSAVNALLSQGVDVNLDTYTCSPLHIAVQYRHLRVVERLLMNGANPNQPDHEQSTPLHALTRLCICQCTNGVQFCDERKPVDKIVQRLIEHGANIEAQNRHGDRPLDLAVSRFDVQLVESLLRHGASLGNLNEDKMFSANLTSIELKNYPFTLNIIQMIQFLQSVGYEVSLQTRLRMIKCWLRIRGDDTHHLRPALNEAPSAADKYIRIVTCVLRASGSCTTPRAHYISRAHTCTVHTEPRCVQKILQGFLRTIRVCLCAIYINPLPPSSRAPIDARACLYTTCDRRRLHTRKDNVVGATRMKCNFVHDIESIGKSRSRSTTMRRRKQNRAKWKITRGGRIMSNTSLSAHNLLHRNVRYVRIIQTTEKYSSIRVSIQSRIHKSCSPSLFAVTLNGPRSRRFRRTTMTTTTTTTTTVHANSPRTT</sequence>
<feature type="repeat" description="ANK" evidence="1">
    <location>
        <begin position="477"/>
        <end position="509"/>
    </location>
</feature>
<protein>
    <recommendedName>
        <fullName evidence="2">Reverse transcriptase domain-containing protein</fullName>
    </recommendedName>
</protein>
<dbReference type="Pfam" id="PF17919">
    <property type="entry name" value="RT_RNaseH_2"/>
    <property type="match status" value="1"/>
</dbReference>
<dbReference type="Gene3D" id="1.25.40.20">
    <property type="entry name" value="Ankyrin repeat-containing domain"/>
    <property type="match status" value="2"/>
</dbReference>
<dbReference type="InterPro" id="IPR002110">
    <property type="entry name" value="Ankyrin_rpt"/>
</dbReference>